<feature type="compositionally biased region" description="Acidic residues" evidence="22">
    <location>
        <begin position="661"/>
        <end position="670"/>
    </location>
</feature>
<dbReference type="Gene3D" id="2.10.25.10">
    <property type="entry name" value="Laminin"/>
    <property type="match status" value="4"/>
</dbReference>
<sequence>MPKWKDMFLLLQILLSLHWRCDAQPNYQVIDLLSIPVQRQVTNFLQQALNNPSMNEVYVLSTFKLQPKSTATLFGLYSSKDSSKYFEFTVMGRLNKASLRYLKSDGKLNSVIFNNIELADGKQHTLLLHLSGLHKGPSTAELYLDCIQVDAVKDLPRPLSGINLSTASVQLKTLPKRTQDSMDELKLVMGGSLSQIASIQECFMQQSEPGQYAGDVSRQLIGQISQMNQLLGELRDVMRQQVKETMFLRNTISECQACGLNSNENYPTPATEPPKPPLKPTPPPKPKCSATSCFQGVQCTETSTGFQCGPCPSGYTGNGVICTDIDECRFNPCFPGVRCINLIPGYKCEACPPGYIGASVQGYGITYAKQNKQVCTDINECENGRNGGCVMNSICTNTMGSYRCGPCKPGYVGDQIKGCKLESSCQGGGSNPCHASAQCIEERAGQVTCVCSIGWAGNGYICGKDTDIDGYPDEALHCTDKVCRKDNCMYVPNSGQEDTDRDGIGNACDEDADGDGIFNEQDNCWLVVNIDQKNSDQDIFGDACDNCRLTLNNDQRDTDNDGKGDACDDDMDGDGIKNFLDNCQRVPNVDQKDRDGDGVGDACDSCPDIINPNQSDIDNDLVGDSCDTNQDSDGDGHQDSTDNCPTVINSSQLDTDKDGMGDECDDDDDNDGIPDLIPPGPDNCRLVPNPGQEDDNADGVGDICESDFDQDKVIDHIDVCPENAEITLTDFRAYQTVVLDPEGDAQIDPNWIVLNQGMEIVQTMNSDPGLAVGYTAFNGVDFEGTFHVNTVTDDDYAGFIFGYQDSSSFYVVMWKQTEQTYWQATPFRAVAEPGIQLKAVKSKTGPGEHLRNSLWHTGDTNDQVRLLWKDPRNVGWKDKVSYRWFLQHRPQVGYIRARFYEGSELVADSGVTVDTTMRGGRLGVFCFSQENIIWSNLKYRCNDTIPEDFQAFQAQQFSS</sequence>
<keyword evidence="5" id="KW-0964">Secreted</keyword>
<keyword evidence="7 20" id="KW-0245">EGF-like domain</keyword>
<evidence type="ECO:0000256" key="14">
    <source>
        <dbReference type="ARBA" id="ARBA00023030"/>
    </source>
</evidence>
<evidence type="ECO:0000313" key="26">
    <source>
        <dbReference type="Ensembl" id="ENSLLEP00000006603.1"/>
    </source>
</evidence>
<keyword evidence="11 21" id="KW-0106">Calcium</keyword>
<reference evidence="26" key="2">
    <citation type="submission" date="2025-09" db="UniProtKB">
        <authorList>
            <consortium name="Ensembl"/>
        </authorList>
    </citation>
    <scope>IDENTIFICATION</scope>
</reference>
<keyword evidence="15" id="KW-1015">Disulfide bond</keyword>
<evidence type="ECO:0000256" key="4">
    <source>
        <dbReference type="ARBA" id="ARBA00009456"/>
    </source>
</evidence>
<dbReference type="GO" id="GO:0005576">
    <property type="term" value="C:extracellular region"/>
    <property type="evidence" value="ECO:0007669"/>
    <property type="project" value="InterPro"/>
</dbReference>
<evidence type="ECO:0000256" key="3">
    <source>
        <dbReference type="ARBA" id="ARBA00004498"/>
    </source>
</evidence>
<dbReference type="FunFam" id="2.10.25.10:FF:000025">
    <property type="entry name" value="Thrombospondin 3"/>
    <property type="match status" value="1"/>
</dbReference>
<dbReference type="InterPro" id="IPR013320">
    <property type="entry name" value="ConA-like_dom_sf"/>
</dbReference>
<reference evidence="26" key="1">
    <citation type="submission" date="2025-08" db="UniProtKB">
        <authorList>
            <consortium name="Ensembl"/>
        </authorList>
    </citation>
    <scope>IDENTIFICATION</scope>
</reference>
<dbReference type="FunFam" id="2.10.25.10:FF:000277">
    <property type="entry name" value="Thrombospondin 4"/>
    <property type="match status" value="1"/>
</dbReference>
<keyword evidence="9" id="KW-0677">Repeat</keyword>
<dbReference type="GO" id="GO:0034976">
    <property type="term" value="P:response to endoplasmic reticulum stress"/>
    <property type="evidence" value="ECO:0007669"/>
    <property type="project" value="TreeGrafter"/>
</dbReference>
<evidence type="ECO:0000256" key="9">
    <source>
        <dbReference type="ARBA" id="ARBA00022737"/>
    </source>
</evidence>
<evidence type="ECO:0000259" key="25">
    <source>
        <dbReference type="PROSITE" id="PS51236"/>
    </source>
</evidence>
<evidence type="ECO:0000256" key="22">
    <source>
        <dbReference type="SAM" id="MobiDB-lite"/>
    </source>
</evidence>
<evidence type="ECO:0000256" key="1">
    <source>
        <dbReference type="ARBA" id="ARBA00004240"/>
    </source>
</evidence>
<keyword evidence="18" id="KW-0497">Mitogen</keyword>
<dbReference type="InterPro" id="IPR046970">
    <property type="entry name" value="TSP/COMP_CC_sf"/>
</dbReference>
<feature type="repeat" description="TSP type-3" evidence="21">
    <location>
        <begin position="497"/>
        <end position="532"/>
    </location>
</feature>
<dbReference type="AlphaFoldDB" id="A0A8C5LZL6"/>
<evidence type="ECO:0000256" key="16">
    <source>
        <dbReference type="ARBA" id="ARBA00023180"/>
    </source>
</evidence>
<comment type="caution">
    <text evidence="20">Lacks conserved residue(s) required for the propagation of feature annotation.</text>
</comment>
<keyword evidence="14" id="KW-0339">Growth factor</keyword>
<dbReference type="InterPro" id="IPR018097">
    <property type="entry name" value="EGF_Ca-bd_CS"/>
</dbReference>
<evidence type="ECO:0000256" key="10">
    <source>
        <dbReference type="ARBA" id="ARBA00022824"/>
    </source>
</evidence>
<dbReference type="InterPro" id="IPR000742">
    <property type="entry name" value="EGF"/>
</dbReference>
<evidence type="ECO:0000256" key="11">
    <source>
        <dbReference type="ARBA" id="ARBA00022837"/>
    </source>
</evidence>
<evidence type="ECO:0000256" key="2">
    <source>
        <dbReference type="ARBA" id="ARBA00004369"/>
    </source>
</evidence>
<dbReference type="Gene3D" id="2.60.120.200">
    <property type="match status" value="2"/>
</dbReference>
<dbReference type="InterPro" id="IPR028974">
    <property type="entry name" value="TSP_type-3_rpt"/>
</dbReference>
<dbReference type="FunFam" id="4.10.1080.10:FF:000004">
    <property type="entry name" value="Cartilage oligomeric matrix protein"/>
    <property type="match status" value="1"/>
</dbReference>
<feature type="region of interest" description="Disordered" evidence="22">
    <location>
        <begin position="611"/>
        <end position="670"/>
    </location>
</feature>
<dbReference type="InterPro" id="IPR008859">
    <property type="entry name" value="Thrombospondin_C"/>
</dbReference>
<keyword evidence="8 23" id="KW-0732">Signal</keyword>
<keyword evidence="10" id="KW-0256">Endoplasmic reticulum</keyword>
<dbReference type="Pfam" id="PF02412">
    <property type="entry name" value="TSP_3"/>
    <property type="match status" value="5"/>
</dbReference>
<feature type="domain" description="EGF-like" evidence="24">
    <location>
        <begin position="324"/>
        <end position="361"/>
    </location>
</feature>
<keyword evidence="27" id="KW-1185">Reference proteome</keyword>
<dbReference type="FunFam" id="2.60.120.200:FF:000123">
    <property type="entry name" value="Thrombospondin 4"/>
    <property type="match status" value="1"/>
</dbReference>
<dbReference type="InterPro" id="IPR017897">
    <property type="entry name" value="Thrombospondin_3_rpt"/>
</dbReference>
<evidence type="ECO:0000256" key="19">
    <source>
        <dbReference type="ARBA" id="ARBA00038536"/>
    </source>
</evidence>
<comment type="subunit">
    <text evidence="19">Homotrimer; disulfide-linked.</text>
</comment>
<dbReference type="GO" id="GO:0007155">
    <property type="term" value="P:cell adhesion"/>
    <property type="evidence" value="ECO:0007669"/>
    <property type="project" value="UniProtKB-KW"/>
</dbReference>
<dbReference type="PROSITE" id="PS01186">
    <property type="entry name" value="EGF_2"/>
    <property type="match status" value="1"/>
</dbReference>
<dbReference type="GO" id="GO:0016529">
    <property type="term" value="C:sarcoplasmic reticulum"/>
    <property type="evidence" value="ECO:0007669"/>
    <property type="project" value="UniProtKB-SubCell"/>
</dbReference>
<dbReference type="PROSITE" id="PS51234">
    <property type="entry name" value="TSP3"/>
    <property type="match status" value="3"/>
</dbReference>
<evidence type="ECO:0000259" key="24">
    <source>
        <dbReference type="PROSITE" id="PS50026"/>
    </source>
</evidence>
<evidence type="ECO:0000256" key="8">
    <source>
        <dbReference type="ARBA" id="ARBA00022729"/>
    </source>
</evidence>
<dbReference type="Gene3D" id="1.20.5.10">
    <property type="match status" value="1"/>
</dbReference>
<dbReference type="InterPro" id="IPR049883">
    <property type="entry name" value="NOTCH1_EGF-like"/>
</dbReference>
<proteinExistence type="inferred from homology"/>
<dbReference type="InterPro" id="IPR003367">
    <property type="entry name" value="Thrombospondin_3-like_rpt"/>
</dbReference>
<evidence type="ECO:0000256" key="15">
    <source>
        <dbReference type="ARBA" id="ARBA00023157"/>
    </source>
</evidence>
<dbReference type="SMART" id="SM00179">
    <property type="entry name" value="EGF_CA"/>
    <property type="match status" value="2"/>
</dbReference>
<feature type="chain" id="PRO_5034532720" evidence="23">
    <location>
        <begin position="24"/>
        <end position="959"/>
    </location>
</feature>
<dbReference type="SUPFAM" id="SSF58006">
    <property type="entry name" value="Assembly domain of cartilage oligomeric matrix protein"/>
    <property type="match status" value="1"/>
</dbReference>
<dbReference type="CDD" id="cd00054">
    <property type="entry name" value="EGF_CA"/>
    <property type="match status" value="2"/>
</dbReference>
<keyword evidence="16" id="KW-0325">Glycoprotein</keyword>
<name>A0A8C5LZL6_9ANUR</name>
<dbReference type="SUPFAM" id="SSF49899">
    <property type="entry name" value="Concanavalin A-like lectins/glucanases"/>
    <property type="match status" value="2"/>
</dbReference>
<dbReference type="SMART" id="SM00210">
    <property type="entry name" value="TSPN"/>
    <property type="match status" value="1"/>
</dbReference>
<feature type="repeat" description="TSP type-3" evidence="21">
    <location>
        <begin position="556"/>
        <end position="591"/>
    </location>
</feature>
<evidence type="ECO:0000256" key="18">
    <source>
        <dbReference type="ARBA" id="ARBA00023246"/>
    </source>
</evidence>
<dbReference type="PROSITE" id="PS50026">
    <property type="entry name" value="EGF_3"/>
    <property type="match status" value="2"/>
</dbReference>
<keyword evidence="17" id="KW-0834">Unfolded protein response</keyword>
<dbReference type="FunFam" id="1.20.5.10:FF:000001">
    <property type="entry name" value="thrombospondin-3 isoform X2"/>
    <property type="match status" value="1"/>
</dbReference>
<dbReference type="GO" id="GO:0051781">
    <property type="term" value="P:positive regulation of cell division"/>
    <property type="evidence" value="ECO:0007669"/>
    <property type="project" value="UniProtKB-KW"/>
</dbReference>
<gene>
    <name evidence="26" type="primary">THBS4</name>
</gene>
<feature type="domain" description="EGF-like" evidence="24">
    <location>
        <begin position="421"/>
        <end position="463"/>
    </location>
</feature>
<dbReference type="InterPro" id="IPR001881">
    <property type="entry name" value="EGF-like_Ca-bd_dom"/>
</dbReference>
<accession>A0A8C5LZL6</accession>
<dbReference type="InterPro" id="IPR024665">
    <property type="entry name" value="TSP/COMP_CC"/>
</dbReference>
<feature type="compositionally biased region" description="Polar residues" evidence="22">
    <location>
        <begin position="641"/>
        <end position="653"/>
    </location>
</feature>
<protein>
    <submittedName>
        <fullName evidence="26">Thrombospondin 4</fullName>
    </submittedName>
</protein>
<dbReference type="CDD" id="cd16080">
    <property type="entry name" value="TSP-4cc"/>
    <property type="match status" value="1"/>
</dbReference>
<evidence type="ECO:0000256" key="21">
    <source>
        <dbReference type="PROSITE-ProRule" id="PRU00634"/>
    </source>
</evidence>
<evidence type="ECO:0000313" key="27">
    <source>
        <dbReference type="Proteomes" id="UP000694569"/>
    </source>
</evidence>
<feature type="repeat" description="TSP type-3" evidence="21">
    <location>
        <begin position="693"/>
        <end position="728"/>
    </location>
</feature>
<dbReference type="SMART" id="SM00181">
    <property type="entry name" value="EGF"/>
    <property type="match status" value="4"/>
</dbReference>
<dbReference type="Pfam" id="PF07645">
    <property type="entry name" value="EGF_CA"/>
    <property type="match status" value="2"/>
</dbReference>
<dbReference type="Proteomes" id="UP000694569">
    <property type="component" value="Unplaced"/>
</dbReference>
<evidence type="ECO:0000256" key="6">
    <source>
        <dbReference type="ARBA" id="ARBA00022530"/>
    </source>
</evidence>
<dbReference type="FunFam" id="2.10.25.10:FF:000170">
    <property type="entry name" value="thrombospondin-3 isoform X1"/>
    <property type="match status" value="1"/>
</dbReference>
<dbReference type="SUPFAM" id="SSF103647">
    <property type="entry name" value="TSP type-3 repeat"/>
    <property type="match status" value="3"/>
</dbReference>
<comment type="similarity">
    <text evidence="4">Belongs to the thrombospondin family.</text>
</comment>
<dbReference type="GO" id="GO:0006986">
    <property type="term" value="P:response to unfolded protein"/>
    <property type="evidence" value="ECO:0007669"/>
    <property type="project" value="UniProtKB-KW"/>
</dbReference>
<dbReference type="PANTHER" id="PTHR10199:SF92">
    <property type="entry name" value="THROMBOSPONDIN-4"/>
    <property type="match status" value="1"/>
</dbReference>
<dbReference type="SUPFAM" id="SSF57196">
    <property type="entry name" value="EGF/Laminin"/>
    <property type="match status" value="2"/>
</dbReference>
<dbReference type="Ensembl" id="ENSLLET00000006875.1">
    <property type="protein sequence ID" value="ENSLLEP00000006603.1"/>
    <property type="gene ID" value="ENSLLEG00000004155.1"/>
</dbReference>
<dbReference type="PANTHER" id="PTHR10199">
    <property type="entry name" value="THROMBOSPONDIN"/>
    <property type="match status" value="1"/>
</dbReference>
<evidence type="ECO:0000256" key="20">
    <source>
        <dbReference type="PROSITE-ProRule" id="PRU00076"/>
    </source>
</evidence>
<dbReference type="GO" id="GO:0005509">
    <property type="term" value="F:calcium ion binding"/>
    <property type="evidence" value="ECO:0007669"/>
    <property type="project" value="UniProtKB-UniRule"/>
</dbReference>
<evidence type="ECO:0000256" key="5">
    <source>
        <dbReference type="ARBA" id="ARBA00022525"/>
    </source>
</evidence>
<evidence type="ECO:0000256" key="17">
    <source>
        <dbReference type="ARBA" id="ARBA00023230"/>
    </source>
</evidence>
<dbReference type="PROSITE" id="PS51236">
    <property type="entry name" value="TSP_CTER"/>
    <property type="match status" value="1"/>
</dbReference>
<keyword evidence="13" id="KW-0703">Sarcoplasmic reticulum</keyword>
<evidence type="ECO:0000256" key="12">
    <source>
        <dbReference type="ARBA" id="ARBA00022889"/>
    </source>
</evidence>
<dbReference type="FunFam" id="2.10.25.10:FF:000027">
    <property type="entry name" value="Thrombospondin 3"/>
    <property type="match status" value="1"/>
</dbReference>
<dbReference type="OrthoDB" id="14563at2759"/>
<organism evidence="26 27">
    <name type="scientific">Leptobrachium leishanense</name>
    <name type="common">Leishan spiny toad</name>
    <dbReference type="NCBI Taxonomy" id="445787"/>
    <lineage>
        <taxon>Eukaryota</taxon>
        <taxon>Metazoa</taxon>
        <taxon>Chordata</taxon>
        <taxon>Craniata</taxon>
        <taxon>Vertebrata</taxon>
        <taxon>Euteleostomi</taxon>
        <taxon>Amphibia</taxon>
        <taxon>Batrachia</taxon>
        <taxon>Anura</taxon>
        <taxon>Pelobatoidea</taxon>
        <taxon>Megophryidae</taxon>
        <taxon>Leptobrachium</taxon>
    </lineage>
</organism>
<dbReference type="PROSITE" id="PS01187">
    <property type="entry name" value="EGF_CA"/>
    <property type="match status" value="1"/>
</dbReference>
<feature type="domain" description="TSP C-terminal" evidence="25">
    <location>
        <begin position="732"/>
        <end position="946"/>
    </location>
</feature>
<dbReference type="Pfam" id="PF05735">
    <property type="entry name" value="TSP_C"/>
    <property type="match status" value="1"/>
</dbReference>
<feature type="signal peptide" evidence="23">
    <location>
        <begin position="1"/>
        <end position="23"/>
    </location>
</feature>
<dbReference type="Gene3D" id="4.10.1080.10">
    <property type="entry name" value="TSP type-3 repeat"/>
    <property type="match status" value="2"/>
</dbReference>
<dbReference type="GO" id="GO:0008083">
    <property type="term" value="F:growth factor activity"/>
    <property type="evidence" value="ECO:0007669"/>
    <property type="project" value="UniProtKB-KW"/>
</dbReference>
<dbReference type="FunFam" id="4.10.1080.10:FF:000001">
    <property type="entry name" value="Thrombospondin 3"/>
    <property type="match status" value="1"/>
</dbReference>
<keyword evidence="6" id="KW-0272">Extracellular matrix</keyword>
<keyword evidence="12" id="KW-0130">Cell adhesion</keyword>
<comment type="subcellular location">
    <subcellularLocation>
        <location evidence="1">Endoplasmic reticulum</location>
    </subcellularLocation>
    <subcellularLocation>
        <location evidence="2">Sarcoplasmic reticulum</location>
    </subcellularLocation>
    <subcellularLocation>
        <location evidence="3">Secreted</location>
        <location evidence="3">Extracellular space</location>
        <location evidence="3">Extracellular matrix</location>
    </subcellularLocation>
</comment>
<evidence type="ECO:0000256" key="7">
    <source>
        <dbReference type="ARBA" id="ARBA00022536"/>
    </source>
</evidence>
<evidence type="ECO:0000256" key="23">
    <source>
        <dbReference type="SAM" id="SignalP"/>
    </source>
</evidence>
<evidence type="ECO:0000256" key="13">
    <source>
        <dbReference type="ARBA" id="ARBA00022951"/>
    </source>
</evidence>
<dbReference type="FunFam" id="2.60.120.200:FF:000002">
    <property type="entry name" value="Thrombospondin 3"/>
    <property type="match status" value="1"/>
</dbReference>
<dbReference type="Pfam" id="PF11598">
    <property type="entry name" value="COMP"/>
    <property type="match status" value="1"/>
</dbReference>
<dbReference type="InterPro" id="IPR048287">
    <property type="entry name" value="TSPN-like_N"/>
</dbReference>
<dbReference type="GeneTree" id="ENSGT00940000155227"/>